<keyword evidence="2" id="KW-1185">Reference proteome</keyword>
<dbReference type="EMBL" id="JWIR02000086">
    <property type="protein sequence ID" value="KKB34318.1"/>
    <property type="molecule type" value="Genomic_DNA"/>
</dbReference>
<accession>A0A0F5HM25</accession>
<dbReference type="RefSeq" id="WP_039235448.1">
    <property type="nucleotide sequence ID" value="NZ_JWIQ02000053.1"/>
</dbReference>
<name>A0A0F5HXA8_BACTR</name>
<dbReference type="AlphaFoldDB" id="A0A0F5HXA8"/>
<accession>A0A0F5HXA8</accession>
<reference evidence="1" key="1">
    <citation type="submission" date="2015-02" db="EMBL/GenBank/DDBJ databases">
        <title>Genome Assembly of Bacillaceae bacterium MTCC 8252.</title>
        <authorList>
            <person name="Verma A."/>
            <person name="Khatri I."/>
            <person name="Mual P."/>
            <person name="Subramanian S."/>
            <person name="Krishnamurthi S."/>
        </authorList>
    </citation>
    <scope>NUCLEOTIDE SEQUENCE [LARGE SCALE GENOMIC DNA]</scope>
    <source>
        <strain evidence="1">MTCC 8252</strain>
    </source>
</reference>
<dbReference type="STRING" id="1221996.QY95_03929"/>
<proteinExistence type="predicted"/>
<dbReference type="OrthoDB" id="6711169at2"/>
<protein>
    <submittedName>
        <fullName evidence="1">Uncharacterized protein</fullName>
    </submittedName>
</protein>
<sequence length="60" mass="6921">MKLSVRERLEDQGISVKEDHISVLEKRWQAIEQMKVQTKDASLADYDISLRNIPGGDHIE</sequence>
<organism evidence="1 2">
    <name type="scientific">Bacillus thermotolerans</name>
    <name type="common">Quasibacillus thermotolerans</name>
    <dbReference type="NCBI Taxonomy" id="1221996"/>
    <lineage>
        <taxon>Bacteria</taxon>
        <taxon>Bacillati</taxon>
        <taxon>Bacillota</taxon>
        <taxon>Bacilli</taxon>
        <taxon>Bacillales</taxon>
        <taxon>Bacillaceae</taxon>
        <taxon>Bacillus</taxon>
    </lineage>
</organism>
<comment type="caution">
    <text evidence="1">The sequence shown here is derived from an EMBL/GenBank/DDBJ whole genome shotgun (WGS) entry which is preliminary data.</text>
</comment>
<gene>
    <name evidence="1" type="ORF">QY95_03929</name>
</gene>
<evidence type="ECO:0000313" key="2">
    <source>
        <dbReference type="Proteomes" id="UP000031563"/>
    </source>
</evidence>
<dbReference type="Proteomes" id="UP000031563">
    <property type="component" value="Unassembled WGS sequence"/>
</dbReference>
<evidence type="ECO:0000313" key="1">
    <source>
        <dbReference type="EMBL" id="KKB34318.1"/>
    </source>
</evidence>